<evidence type="ECO:0000256" key="6">
    <source>
        <dbReference type="SAM" id="SignalP"/>
    </source>
</evidence>
<dbReference type="Proteomes" id="UP000193689">
    <property type="component" value="Unassembled WGS sequence"/>
</dbReference>
<keyword evidence="8" id="KW-1185">Reference proteome</keyword>
<dbReference type="RefSeq" id="XP_040717541.1">
    <property type="nucleotide sequence ID" value="XM_040860058.1"/>
</dbReference>
<accession>A0A1Y2E554</accession>
<dbReference type="InParanoid" id="A0A1Y2E554"/>
<dbReference type="SUPFAM" id="SSF53474">
    <property type="entry name" value="alpha/beta-Hydrolases"/>
    <property type="match status" value="1"/>
</dbReference>
<feature type="chain" id="PRO_5013254448" evidence="6">
    <location>
        <begin position="22"/>
        <end position="500"/>
    </location>
</feature>
<keyword evidence="3" id="KW-0645">Protease</keyword>
<gene>
    <name evidence="7" type="ORF">BCR38DRAFT_430728</name>
</gene>
<dbReference type="Gene3D" id="1.10.287.410">
    <property type="match status" value="1"/>
</dbReference>
<evidence type="ECO:0000256" key="4">
    <source>
        <dbReference type="ARBA" id="ARBA00022801"/>
    </source>
</evidence>
<keyword evidence="4 7" id="KW-0378">Hydrolase</keyword>
<dbReference type="InterPro" id="IPR029058">
    <property type="entry name" value="AB_hydrolase_fold"/>
</dbReference>
<dbReference type="GO" id="GO:0006508">
    <property type="term" value="P:proteolysis"/>
    <property type="evidence" value="ECO:0007669"/>
    <property type="project" value="UniProtKB-KW"/>
</dbReference>
<dbReference type="EMBL" id="MCFJ01000005">
    <property type="protein sequence ID" value="ORY66577.1"/>
    <property type="molecule type" value="Genomic_DNA"/>
</dbReference>
<keyword evidence="6" id="KW-0732">Signal</keyword>
<dbReference type="Gene3D" id="3.40.50.1820">
    <property type="entry name" value="alpha/beta hydrolase"/>
    <property type="match status" value="1"/>
</dbReference>
<dbReference type="OrthoDB" id="443318at2759"/>
<evidence type="ECO:0000313" key="8">
    <source>
        <dbReference type="Proteomes" id="UP000193689"/>
    </source>
</evidence>
<comment type="similarity">
    <text evidence="1">Belongs to the peptidase S10 family.</text>
</comment>
<evidence type="ECO:0000256" key="1">
    <source>
        <dbReference type="ARBA" id="ARBA00009431"/>
    </source>
</evidence>
<dbReference type="GeneID" id="63776270"/>
<dbReference type="GO" id="GO:0004185">
    <property type="term" value="F:serine-type carboxypeptidase activity"/>
    <property type="evidence" value="ECO:0007669"/>
    <property type="project" value="InterPro"/>
</dbReference>
<keyword evidence="5" id="KW-0325">Glycoprotein</keyword>
<evidence type="ECO:0000256" key="3">
    <source>
        <dbReference type="ARBA" id="ARBA00022670"/>
    </source>
</evidence>
<evidence type="ECO:0000256" key="2">
    <source>
        <dbReference type="ARBA" id="ARBA00022645"/>
    </source>
</evidence>
<dbReference type="PANTHER" id="PTHR11802">
    <property type="entry name" value="SERINE PROTEASE FAMILY S10 SERINE CARBOXYPEPTIDASE"/>
    <property type="match status" value="1"/>
</dbReference>
<dbReference type="PANTHER" id="PTHR11802:SF432">
    <property type="entry name" value="Y, PUTATIVE-RELATED"/>
    <property type="match status" value="1"/>
</dbReference>
<sequence>MRFHRALAAISVLGQLSRVLASPILDTDDAQKPLLQAAGDAKFTLYEQSEDICDAGSRQWTGWVNVSDEKKLFFWFFESRDKPTEDPIVVWLNGGPGGSSLMGLFTEIGPCLTNEGNNDTFRNEHSWTNFANMLFIDQPAGVGFSSINNGTAGGPNTIKEAVVDFDKFLSVFFTEVFPQFSHLSFHVAGESFAGTYLPAFVSYISRRQQLGVPDVSQVPIQSITLVDAVIDVVGSGALGSYDHMCRFDEHGKNKIPHGYNATVCRAIEKAVPECERLNRHCIETYDREICMAAAAYCQEHIEKYLEVGVGAHNPYDDRYMCNGTTPLCGIDTYFGRYLNQPKVQEALGFGLHREWNYTPINYEMNDRWHESRDMYMPTTRELTWILDETETKVLVMNGNNDIIVNTEGQKRVYDNQPWNHQAKYRLEKFADWQWPDEKRNMNRGGEFKVVDKLGFTSIDEAGHTSPGDQKVVAAFIMECWLRDGGREACPFGFGTKEILK</sequence>
<dbReference type="AlphaFoldDB" id="A0A1Y2E554"/>
<dbReference type="GO" id="GO:0000324">
    <property type="term" value="C:fungal-type vacuole"/>
    <property type="evidence" value="ECO:0007669"/>
    <property type="project" value="TreeGrafter"/>
</dbReference>
<dbReference type="PRINTS" id="PR00724">
    <property type="entry name" value="CRBOXYPTASEC"/>
</dbReference>
<keyword evidence="2" id="KW-0121">Carboxypeptidase</keyword>
<evidence type="ECO:0000313" key="7">
    <source>
        <dbReference type="EMBL" id="ORY66577.1"/>
    </source>
</evidence>
<name>A0A1Y2E554_9PEZI</name>
<reference evidence="7 8" key="1">
    <citation type="submission" date="2016-07" db="EMBL/GenBank/DDBJ databases">
        <title>Pervasive Adenine N6-methylation of Active Genes in Fungi.</title>
        <authorList>
            <consortium name="DOE Joint Genome Institute"/>
            <person name="Mondo S.J."/>
            <person name="Dannebaum R.O."/>
            <person name="Kuo R.C."/>
            <person name="Labutti K."/>
            <person name="Haridas S."/>
            <person name="Kuo A."/>
            <person name="Salamov A."/>
            <person name="Ahrendt S.R."/>
            <person name="Lipzen A."/>
            <person name="Sullivan W."/>
            <person name="Andreopoulos W.B."/>
            <person name="Clum A."/>
            <person name="Lindquist E."/>
            <person name="Daum C."/>
            <person name="Ramamoorthy G.K."/>
            <person name="Gryganskyi A."/>
            <person name="Culley D."/>
            <person name="Magnuson J.K."/>
            <person name="James T.Y."/>
            <person name="O'Malley M.A."/>
            <person name="Stajich J.E."/>
            <person name="Spatafora J.W."/>
            <person name="Visel A."/>
            <person name="Grigoriev I.V."/>
        </authorList>
    </citation>
    <scope>NUCLEOTIDE SEQUENCE [LARGE SCALE GENOMIC DNA]</scope>
    <source>
        <strain evidence="7 8">CBS 129021</strain>
    </source>
</reference>
<organism evidence="7 8">
    <name type="scientific">Pseudomassariella vexata</name>
    <dbReference type="NCBI Taxonomy" id="1141098"/>
    <lineage>
        <taxon>Eukaryota</taxon>
        <taxon>Fungi</taxon>
        <taxon>Dikarya</taxon>
        <taxon>Ascomycota</taxon>
        <taxon>Pezizomycotina</taxon>
        <taxon>Sordariomycetes</taxon>
        <taxon>Xylariomycetidae</taxon>
        <taxon>Amphisphaeriales</taxon>
        <taxon>Pseudomassariaceae</taxon>
        <taxon>Pseudomassariella</taxon>
    </lineage>
</organism>
<dbReference type="InterPro" id="IPR001563">
    <property type="entry name" value="Peptidase_S10"/>
</dbReference>
<evidence type="ECO:0000256" key="5">
    <source>
        <dbReference type="ARBA" id="ARBA00023180"/>
    </source>
</evidence>
<dbReference type="Pfam" id="PF00450">
    <property type="entry name" value="Peptidase_S10"/>
    <property type="match status" value="1"/>
</dbReference>
<feature type="signal peptide" evidence="6">
    <location>
        <begin position="1"/>
        <end position="21"/>
    </location>
</feature>
<protein>
    <submittedName>
        <fullName evidence="7">Alpha/Beta hydrolase protein</fullName>
    </submittedName>
</protein>
<proteinExistence type="inferred from homology"/>
<dbReference type="STRING" id="1141098.A0A1Y2E554"/>
<comment type="caution">
    <text evidence="7">The sequence shown here is derived from an EMBL/GenBank/DDBJ whole genome shotgun (WGS) entry which is preliminary data.</text>
</comment>